<proteinExistence type="predicted"/>
<feature type="non-terminal residue" evidence="1">
    <location>
        <position position="199"/>
    </location>
</feature>
<sequence>MTKLIDLTLDEGQLIMVLCNDAGDLRTNGHYLHINHLRRWREDNDNLADGFPDLSKLLNVHFCSHFCNYSNIHTMGGQLKCLEPDNYDSIKNDGEVWNRLLENGISTFLEKMAGYSTLVSYAVTASWAKGRVQIGNTRFTISTNAIADATGLPTACDIYYKHSLHVEIQDFNAPGDRPVKYLSGYTRDSLPSPWDRVAE</sequence>
<keyword evidence="2" id="KW-1185">Reference proteome</keyword>
<evidence type="ECO:0000313" key="1">
    <source>
        <dbReference type="EMBL" id="KAH9302619.1"/>
    </source>
</evidence>
<protein>
    <submittedName>
        <fullName evidence="1">Uncharacterized protein</fullName>
    </submittedName>
</protein>
<evidence type="ECO:0000313" key="2">
    <source>
        <dbReference type="Proteomes" id="UP000824469"/>
    </source>
</evidence>
<comment type="caution">
    <text evidence="1">The sequence shown here is derived from an EMBL/GenBank/DDBJ whole genome shotgun (WGS) entry which is preliminary data.</text>
</comment>
<dbReference type="AlphaFoldDB" id="A0AA38FDR6"/>
<dbReference type="EMBL" id="JAHRHJ020000009">
    <property type="protein sequence ID" value="KAH9302619.1"/>
    <property type="molecule type" value="Genomic_DNA"/>
</dbReference>
<organism evidence="1 2">
    <name type="scientific">Taxus chinensis</name>
    <name type="common">Chinese yew</name>
    <name type="synonym">Taxus wallichiana var. chinensis</name>
    <dbReference type="NCBI Taxonomy" id="29808"/>
    <lineage>
        <taxon>Eukaryota</taxon>
        <taxon>Viridiplantae</taxon>
        <taxon>Streptophyta</taxon>
        <taxon>Embryophyta</taxon>
        <taxon>Tracheophyta</taxon>
        <taxon>Spermatophyta</taxon>
        <taxon>Pinopsida</taxon>
        <taxon>Pinidae</taxon>
        <taxon>Conifers II</taxon>
        <taxon>Cupressales</taxon>
        <taxon>Taxaceae</taxon>
        <taxon>Taxus</taxon>
    </lineage>
</organism>
<reference evidence="1 2" key="1">
    <citation type="journal article" date="2021" name="Nat. Plants">
        <title>The Taxus genome provides insights into paclitaxel biosynthesis.</title>
        <authorList>
            <person name="Xiong X."/>
            <person name="Gou J."/>
            <person name="Liao Q."/>
            <person name="Li Y."/>
            <person name="Zhou Q."/>
            <person name="Bi G."/>
            <person name="Li C."/>
            <person name="Du R."/>
            <person name="Wang X."/>
            <person name="Sun T."/>
            <person name="Guo L."/>
            <person name="Liang H."/>
            <person name="Lu P."/>
            <person name="Wu Y."/>
            <person name="Zhang Z."/>
            <person name="Ro D.K."/>
            <person name="Shang Y."/>
            <person name="Huang S."/>
            <person name="Yan J."/>
        </authorList>
    </citation>
    <scope>NUCLEOTIDE SEQUENCE [LARGE SCALE GENOMIC DNA]</scope>
    <source>
        <strain evidence="1">Ta-2019</strain>
    </source>
</reference>
<dbReference type="Proteomes" id="UP000824469">
    <property type="component" value="Unassembled WGS sequence"/>
</dbReference>
<gene>
    <name evidence="1" type="ORF">KI387_014202</name>
</gene>
<accession>A0AA38FDR6</accession>
<name>A0AA38FDR6_TAXCH</name>